<dbReference type="InterPro" id="IPR015421">
    <property type="entry name" value="PyrdxlP-dep_Trfase_major"/>
</dbReference>
<dbReference type="GO" id="GO:0030170">
    <property type="term" value="F:pyridoxal phosphate binding"/>
    <property type="evidence" value="ECO:0007669"/>
    <property type="project" value="InterPro"/>
</dbReference>
<dbReference type="Proteomes" id="UP000232323">
    <property type="component" value="Unassembled WGS sequence"/>
</dbReference>
<sequence length="360" mass="39478">MLQSHSVRCTMMCQVLKFSKYVTQTKPVRTSVRVKVSERIIATDAPIIVKTKRLMAATPGAVSLAQGIVHWQPPPNALKAASDLLLSGASELSGYGPAEGLPALRQALKAKIASKNGLQQHEVMVTAGANQAVLNAILALVDEGDCVMLFRPMYFNHLMAIQMSGGGRNVEYGECDNRTFHPDLKWLRQRLLGQKAAGGGREGKSVRMVIITNPCNPTGVLMTKEEVDEAADICREAGCWLILDNTYEDFVYGSGHHYSSPLPHVVHIFSMSKAYGMMGWRIGYLAYHSQAEQSALADQLLKVQDTTIICPPQLSQYVALAALQPDGQLYMMDQIRGLEGNRKAVLDALSPWWPLELVVS</sequence>
<reference evidence="7 8" key="1">
    <citation type="submission" date="2017-08" db="EMBL/GenBank/DDBJ databases">
        <title>Acidophilic green algal genome provides insights into adaptation to an acidic environment.</title>
        <authorList>
            <person name="Hirooka S."/>
            <person name="Hirose Y."/>
            <person name="Kanesaki Y."/>
            <person name="Higuchi S."/>
            <person name="Fujiwara T."/>
            <person name="Onuma R."/>
            <person name="Era A."/>
            <person name="Ohbayashi R."/>
            <person name="Uzuka A."/>
            <person name="Nozaki H."/>
            <person name="Yoshikawa H."/>
            <person name="Miyagishima S.Y."/>
        </authorList>
    </citation>
    <scope>NUCLEOTIDE SEQUENCE [LARGE SCALE GENOMIC DNA]</scope>
    <source>
        <strain evidence="7 8">NIES-2499</strain>
    </source>
</reference>
<dbReference type="PANTHER" id="PTHR46383">
    <property type="entry name" value="ASPARTATE AMINOTRANSFERASE"/>
    <property type="match status" value="1"/>
</dbReference>
<keyword evidence="4" id="KW-0808">Transferase</keyword>
<evidence type="ECO:0000256" key="3">
    <source>
        <dbReference type="ARBA" id="ARBA00022576"/>
    </source>
</evidence>
<dbReference type="InterPro" id="IPR050596">
    <property type="entry name" value="AspAT/PAT-like"/>
</dbReference>
<proteinExistence type="inferred from homology"/>
<dbReference type="GO" id="GO:0006520">
    <property type="term" value="P:amino acid metabolic process"/>
    <property type="evidence" value="ECO:0007669"/>
    <property type="project" value="InterPro"/>
</dbReference>
<dbReference type="PANTHER" id="PTHR46383:SF5">
    <property type="entry name" value="AMINOTRANSFERASE CLASS I_CLASSII DOMAIN-CONTAINING PROTEIN"/>
    <property type="match status" value="1"/>
</dbReference>
<gene>
    <name evidence="7" type="ORF">CEUSTIGMA_g734.t1</name>
</gene>
<dbReference type="CDD" id="cd00609">
    <property type="entry name" value="AAT_like"/>
    <property type="match status" value="1"/>
</dbReference>
<organism evidence="7 8">
    <name type="scientific">Chlamydomonas eustigma</name>
    <dbReference type="NCBI Taxonomy" id="1157962"/>
    <lineage>
        <taxon>Eukaryota</taxon>
        <taxon>Viridiplantae</taxon>
        <taxon>Chlorophyta</taxon>
        <taxon>core chlorophytes</taxon>
        <taxon>Chlorophyceae</taxon>
        <taxon>CS clade</taxon>
        <taxon>Chlamydomonadales</taxon>
        <taxon>Chlamydomonadaceae</taxon>
        <taxon>Chlamydomonas</taxon>
    </lineage>
</organism>
<keyword evidence="5" id="KW-0663">Pyridoxal phosphate</keyword>
<dbReference type="Pfam" id="PF00155">
    <property type="entry name" value="Aminotran_1_2"/>
    <property type="match status" value="1"/>
</dbReference>
<dbReference type="AlphaFoldDB" id="A0A250WRW1"/>
<dbReference type="InterPro" id="IPR004839">
    <property type="entry name" value="Aminotransferase_I/II_large"/>
</dbReference>
<dbReference type="InterPro" id="IPR015424">
    <property type="entry name" value="PyrdxlP-dep_Trfase"/>
</dbReference>
<dbReference type="InterPro" id="IPR004838">
    <property type="entry name" value="NHTrfase_class1_PyrdxlP-BS"/>
</dbReference>
<keyword evidence="8" id="KW-1185">Reference proteome</keyword>
<comment type="similarity">
    <text evidence="2">Belongs to the class-I pyridoxal-phosphate-dependent aminotransferase family.</text>
</comment>
<evidence type="ECO:0000313" key="7">
    <source>
        <dbReference type="EMBL" id="GAX73280.1"/>
    </source>
</evidence>
<dbReference type="STRING" id="1157962.A0A250WRW1"/>
<evidence type="ECO:0000256" key="5">
    <source>
        <dbReference type="ARBA" id="ARBA00022898"/>
    </source>
</evidence>
<evidence type="ECO:0000256" key="4">
    <source>
        <dbReference type="ARBA" id="ARBA00022679"/>
    </source>
</evidence>
<accession>A0A250WRW1</accession>
<evidence type="ECO:0000256" key="1">
    <source>
        <dbReference type="ARBA" id="ARBA00001933"/>
    </source>
</evidence>
<dbReference type="EMBL" id="BEGY01000003">
    <property type="protein sequence ID" value="GAX73280.1"/>
    <property type="molecule type" value="Genomic_DNA"/>
</dbReference>
<comment type="cofactor">
    <cofactor evidence="1">
        <name>pyridoxal 5'-phosphate</name>
        <dbReference type="ChEBI" id="CHEBI:597326"/>
    </cofactor>
</comment>
<protein>
    <recommendedName>
        <fullName evidence="6">Aminotransferase class I/classII large domain-containing protein</fullName>
    </recommendedName>
</protein>
<feature type="domain" description="Aminotransferase class I/classII large" evidence="6">
    <location>
        <begin position="62"/>
        <end position="349"/>
    </location>
</feature>
<dbReference type="OrthoDB" id="7042322at2759"/>
<dbReference type="Gene3D" id="3.40.640.10">
    <property type="entry name" value="Type I PLP-dependent aspartate aminotransferase-like (Major domain)"/>
    <property type="match status" value="1"/>
</dbReference>
<evidence type="ECO:0000256" key="2">
    <source>
        <dbReference type="ARBA" id="ARBA00007441"/>
    </source>
</evidence>
<keyword evidence="3" id="KW-0032">Aminotransferase</keyword>
<dbReference type="GO" id="GO:0008483">
    <property type="term" value="F:transaminase activity"/>
    <property type="evidence" value="ECO:0007669"/>
    <property type="project" value="UniProtKB-KW"/>
</dbReference>
<dbReference type="SUPFAM" id="SSF53383">
    <property type="entry name" value="PLP-dependent transferases"/>
    <property type="match status" value="1"/>
</dbReference>
<comment type="caution">
    <text evidence="7">The sequence shown here is derived from an EMBL/GenBank/DDBJ whole genome shotgun (WGS) entry which is preliminary data.</text>
</comment>
<evidence type="ECO:0000313" key="8">
    <source>
        <dbReference type="Proteomes" id="UP000232323"/>
    </source>
</evidence>
<dbReference type="PROSITE" id="PS00105">
    <property type="entry name" value="AA_TRANSFER_CLASS_1"/>
    <property type="match status" value="1"/>
</dbReference>
<evidence type="ECO:0000259" key="6">
    <source>
        <dbReference type="Pfam" id="PF00155"/>
    </source>
</evidence>
<name>A0A250WRW1_9CHLO</name>